<dbReference type="OrthoDB" id="2404656at2759"/>
<feature type="region of interest" description="Disordered" evidence="1">
    <location>
        <begin position="1"/>
        <end position="37"/>
    </location>
</feature>
<gene>
    <name evidence="2" type="ORF">FWILDA_LOCUS15522</name>
</gene>
<keyword evidence="3" id="KW-1185">Reference proteome</keyword>
<dbReference type="AlphaFoldDB" id="A0A9W4T512"/>
<evidence type="ECO:0000313" key="2">
    <source>
        <dbReference type="EMBL" id="CAI2192327.1"/>
    </source>
</evidence>
<name>A0A9W4T512_9GLOM</name>
<protein>
    <submittedName>
        <fullName evidence="2">6581_t:CDS:1</fullName>
    </submittedName>
</protein>
<sequence>ERVLRKRETETDSDSDYVEKSKKRKKGRRNEYHDSGLREQQIPTISNNYSEVEPAQQTALTNKPIVTKMMYDEYFPYLICAFNSTINYIKETIKKETYVEIKKMLQMNDRLILQESVVKKLETIFETDYSEIESKIIEETVVEANDQSESSRFTFFIRYTLLDFVTNFKYITPRVLDCDMSERTFIVECLAPIFRSFRNAFPDNKIWWIEKDATSIKVANKMFEDDIGSRKVDILIQRLTDNKEILNTEVSGPPFKSALPHTVGDTKKLLMMSVCSLCQLFSDNLDCGTEDAKRIRTYSIQVIGNRLTLFAVSLTDRKKYLALEMATCLIPFSFDTISHFTKIFNFFRIIRTEFKEQNQLRKKISNLADNINTRVRDWLYFPDDSFFYNLKIIPEDIDKVVI</sequence>
<feature type="compositionally biased region" description="Basic and acidic residues" evidence="1">
    <location>
        <begin position="1"/>
        <end position="10"/>
    </location>
</feature>
<reference evidence="2" key="1">
    <citation type="submission" date="2022-08" db="EMBL/GenBank/DDBJ databases">
        <authorList>
            <person name="Kallberg Y."/>
            <person name="Tangrot J."/>
            <person name="Rosling A."/>
        </authorList>
    </citation>
    <scope>NUCLEOTIDE SEQUENCE</scope>
    <source>
        <strain evidence="2">Wild A</strain>
    </source>
</reference>
<dbReference type="EMBL" id="CAMKVN010008241">
    <property type="protein sequence ID" value="CAI2192327.1"/>
    <property type="molecule type" value="Genomic_DNA"/>
</dbReference>
<comment type="caution">
    <text evidence="2">The sequence shown here is derived from an EMBL/GenBank/DDBJ whole genome shotgun (WGS) entry which is preliminary data.</text>
</comment>
<evidence type="ECO:0000256" key="1">
    <source>
        <dbReference type="SAM" id="MobiDB-lite"/>
    </source>
</evidence>
<proteinExistence type="predicted"/>
<organism evidence="2 3">
    <name type="scientific">Funneliformis geosporum</name>
    <dbReference type="NCBI Taxonomy" id="1117311"/>
    <lineage>
        <taxon>Eukaryota</taxon>
        <taxon>Fungi</taxon>
        <taxon>Fungi incertae sedis</taxon>
        <taxon>Mucoromycota</taxon>
        <taxon>Glomeromycotina</taxon>
        <taxon>Glomeromycetes</taxon>
        <taxon>Glomerales</taxon>
        <taxon>Glomeraceae</taxon>
        <taxon>Funneliformis</taxon>
    </lineage>
</organism>
<dbReference type="Proteomes" id="UP001153678">
    <property type="component" value="Unassembled WGS sequence"/>
</dbReference>
<feature type="non-terminal residue" evidence="2">
    <location>
        <position position="402"/>
    </location>
</feature>
<accession>A0A9W4T512</accession>
<evidence type="ECO:0000313" key="3">
    <source>
        <dbReference type="Proteomes" id="UP001153678"/>
    </source>
</evidence>